<feature type="domain" description="HTH lysR-type" evidence="5">
    <location>
        <begin position="1"/>
        <end position="58"/>
    </location>
</feature>
<evidence type="ECO:0000256" key="4">
    <source>
        <dbReference type="ARBA" id="ARBA00023163"/>
    </source>
</evidence>
<dbReference type="GO" id="GO:0003700">
    <property type="term" value="F:DNA-binding transcription factor activity"/>
    <property type="evidence" value="ECO:0007669"/>
    <property type="project" value="InterPro"/>
</dbReference>
<dbReference type="SUPFAM" id="SSF53850">
    <property type="entry name" value="Periplasmic binding protein-like II"/>
    <property type="match status" value="1"/>
</dbReference>
<dbReference type="GO" id="GO:0005829">
    <property type="term" value="C:cytosol"/>
    <property type="evidence" value="ECO:0007669"/>
    <property type="project" value="TreeGrafter"/>
</dbReference>
<comment type="caution">
    <text evidence="6">The sequence shown here is derived from an EMBL/GenBank/DDBJ whole genome shotgun (WGS) entry which is preliminary data.</text>
</comment>
<gene>
    <name evidence="6" type="primary">lysR_2</name>
    <name evidence="6" type="ORF">LCB40_02500</name>
</gene>
<evidence type="ECO:0000259" key="5">
    <source>
        <dbReference type="PROSITE" id="PS50931"/>
    </source>
</evidence>
<dbReference type="EMBL" id="BMAY01000001">
    <property type="protein sequence ID" value="GFZ26370.1"/>
    <property type="molecule type" value="Genomic_DNA"/>
</dbReference>
<protein>
    <submittedName>
        <fullName evidence="6">LysR family transcriptional regulator</fullName>
    </submittedName>
</protein>
<dbReference type="InterPro" id="IPR036390">
    <property type="entry name" value="WH_DNA-bd_sf"/>
</dbReference>
<dbReference type="Pfam" id="PF00126">
    <property type="entry name" value="HTH_1"/>
    <property type="match status" value="1"/>
</dbReference>
<evidence type="ECO:0000256" key="1">
    <source>
        <dbReference type="ARBA" id="ARBA00009437"/>
    </source>
</evidence>
<dbReference type="CDD" id="cd05466">
    <property type="entry name" value="PBP2_LTTR_substrate"/>
    <property type="match status" value="1"/>
</dbReference>
<dbReference type="Gene3D" id="3.40.190.290">
    <property type="match status" value="1"/>
</dbReference>
<keyword evidence="4" id="KW-0804">Transcription</keyword>
<keyword evidence="7" id="KW-1185">Reference proteome</keyword>
<comment type="similarity">
    <text evidence="1">Belongs to the LysR transcriptional regulatory family.</text>
</comment>
<evidence type="ECO:0000313" key="6">
    <source>
        <dbReference type="EMBL" id="GFZ26370.1"/>
    </source>
</evidence>
<dbReference type="SUPFAM" id="SSF46785">
    <property type="entry name" value="Winged helix' DNA-binding domain"/>
    <property type="match status" value="1"/>
</dbReference>
<dbReference type="AlphaFoldDB" id="A0A916VHN3"/>
<dbReference type="Pfam" id="PF03466">
    <property type="entry name" value="LysR_substrate"/>
    <property type="match status" value="1"/>
</dbReference>
<dbReference type="RefSeq" id="WP_212780073.1">
    <property type="nucleotide sequence ID" value="NZ_BMAY01000001.1"/>
</dbReference>
<dbReference type="InterPro" id="IPR050950">
    <property type="entry name" value="HTH-type_LysR_regulators"/>
</dbReference>
<dbReference type="GO" id="GO:0003677">
    <property type="term" value="F:DNA binding"/>
    <property type="evidence" value="ECO:0007669"/>
    <property type="project" value="UniProtKB-KW"/>
</dbReference>
<dbReference type="Gene3D" id="1.10.10.10">
    <property type="entry name" value="Winged helix-like DNA-binding domain superfamily/Winged helix DNA-binding domain"/>
    <property type="match status" value="1"/>
</dbReference>
<dbReference type="Proteomes" id="UP000677218">
    <property type="component" value="Unassembled WGS sequence"/>
</dbReference>
<organism evidence="6 7">
    <name type="scientific">Lactobacillus corticis</name>
    <dbReference type="NCBI Taxonomy" id="2201249"/>
    <lineage>
        <taxon>Bacteria</taxon>
        <taxon>Bacillati</taxon>
        <taxon>Bacillota</taxon>
        <taxon>Bacilli</taxon>
        <taxon>Lactobacillales</taxon>
        <taxon>Lactobacillaceae</taxon>
        <taxon>Lactobacillus</taxon>
    </lineage>
</organism>
<dbReference type="PANTHER" id="PTHR30419">
    <property type="entry name" value="HTH-TYPE TRANSCRIPTIONAL REGULATOR YBHD"/>
    <property type="match status" value="1"/>
</dbReference>
<accession>A0A916VHN3</accession>
<keyword evidence="2" id="KW-0805">Transcription regulation</keyword>
<dbReference type="FunFam" id="1.10.10.10:FF:000001">
    <property type="entry name" value="LysR family transcriptional regulator"/>
    <property type="match status" value="1"/>
</dbReference>
<dbReference type="PANTHER" id="PTHR30419:SF8">
    <property type="entry name" value="NITROGEN ASSIMILATION TRANSCRIPTIONAL ACTIVATOR-RELATED"/>
    <property type="match status" value="1"/>
</dbReference>
<evidence type="ECO:0000256" key="2">
    <source>
        <dbReference type="ARBA" id="ARBA00023015"/>
    </source>
</evidence>
<proteinExistence type="inferred from homology"/>
<dbReference type="InterPro" id="IPR036388">
    <property type="entry name" value="WH-like_DNA-bd_sf"/>
</dbReference>
<dbReference type="PRINTS" id="PR00039">
    <property type="entry name" value="HTHLYSR"/>
</dbReference>
<dbReference type="PROSITE" id="PS50931">
    <property type="entry name" value="HTH_LYSR"/>
    <property type="match status" value="1"/>
</dbReference>
<keyword evidence="3" id="KW-0238">DNA-binding</keyword>
<sequence>MELRVLRYFVAVADEGNMTRASKKLLVSQPALSRQIADLEEELGVKLFDRKPRNLQLTSAGRYLYQQAKEILTLTEKTALNLHTEKIVSGDLTIAAGETLGMCRVTQVASQLLQRYPQIQLHLLTGDYAYSERKVINGTADFGVIVGNLQLDNFNRMQLPEYDRWGVLMPADDALAQKSVIYAKDLLGRKLLRPQQAASQGYFDRWFGNFNEQIKIVGTFNLNYNASLLVKEHTALIITLEHMHSVGPDSNLAFRPLFPDQTLPVNVIWTKERMLSPVAQVFLDLLEHSLKNTKPTEFE</sequence>
<evidence type="ECO:0000256" key="3">
    <source>
        <dbReference type="ARBA" id="ARBA00023125"/>
    </source>
</evidence>
<reference evidence="6" key="1">
    <citation type="submission" date="2020-08" db="EMBL/GenBank/DDBJ databases">
        <title>Taxonomic study for Lactobacillus species isolated from hardwood bark.</title>
        <authorList>
            <person name="Tohno M."/>
            <person name="Tanizawa Y."/>
        </authorList>
    </citation>
    <scope>NUCLEOTIDE SEQUENCE</scope>
    <source>
        <strain evidence="6">B40</strain>
    </source>
</reference>
<dbReference type="InterPro" id="IPR000847">
    <property type="entry name" value="LysR_HTH_N"/>
</dbReference>
<dbReference type="InterPro" id="IPR005119">
    <property type="entry name" value="LysR_subst-bd"/>
</dbReference>
<name>A0A916VHN3_9LACO</name>
<evidence type="ECO:0000313" key="7">
    <source>
        <dbReference type="Proteomes" id="UP000677218"/>
    </source>
</evidence>